<gene>
    <name evidence="1" type="ORF">I7I52_09771</name>
</gene>
<proteinExistence type="predicted"/>
<dbReference type="Proteomes" id="UP000670092">
    <property type="component" value="Unassembled WGS sequence"/>
</dbReference>
<dbReference type="EMBL" id="JAEVHI010000002">
    <property type="protein sequence ID" value="KAG5299452.1"/>
    <property type="molecule type" value="Genomic_DNA"/>
</dbReference>
<reference evidence="1 2" key="1">
    <citation type="submission" date="2021-01" db="EMBL/GenBank/DDBJ databases">
        <title>Chromosome-level genome assembly of a human fungal pathogen reveals clustering of transcriptionally co-regulated genes.</title>
        <authorList>
            <person name="Voorhies M."/>
            <person name="Cohen S."/>
            <person name="Shea T.P."/>
            <person name="Petrus S."/>
            <person name="Munoz J.F."/>
            <person name="Poplawski S."/>
            <person name="Goldman W.E."/>
            <person name="Michael T."/>
            <person name="Cuomo C.A."/>
            <person name="Sil A."/>
            <person name="Beyhan S."/>
        </authorList>
    </citation>
    <scope>NUCLEOTIDE SEQUENCE [LARGE SCALE GENOMIC DNA]</scope>
    <source>
        <strain evidence="1 2">G184AR</strain>
    </source>
</reference>
<organism evidence="1 2">
    <name type="scientific">Ajellomyces capsulatus</name>
    <name type="common">Darling's disease fungus</name>
    <name type="synonym">Histoplasma capsulatum</name>
    <dbReference type="NCBI Taxonomy" id="5037"/>
    <lineage>
        <taxon>Eukaryota</taxon>
        <taxon>Fungi</taxon>
        <taxon>Dikarya</taxon>
        <taxon>Ascomycota</taxon>
        <taxon>Pezizomycotina</taxon>
        <taxon>Eurotiomycetes</taxon>
        <taxon>Eurotiomycetidae</taxon>
        <taxon>Onygenales</taxon>
        <taxon>Ajellomycetaceae</taxon>
        <taxon>Histoplasma</taxon>
    </lineage>
</organism>
<dbReference type="VEuPathDB" id="FungiDB:I7I52_09771"/>
<protein>
    <submittedName>
        <fullName evidence="1">Uncharacterized protein</fullName>
    </submittedName>
</protein>
<evidence type="ECO:0000313" key="2">
    <source>
        <dbReference type="Proteomes" id="UP000670092"/>
    </source>
</evidence>
<dbReference type="AlphaFoldDB" id="A0A8H7YWV8"/>
<comment type="caution">
    <text evidence="1">The sequence shown here is derived from an EMBL/GenBank/DDBJ whole genome shotgun (WGS) entry which is preliminary data.</text>
</comment>
<accession>A0A8H7YWV8</accession>
<sequence length="162" mass="18702">MEQKVVEESRYRHVVPLAPRCCQYFCADDREDGISSHTPQTCIQACMKRPGWVFHNLSTLSPLEIHGSLVPLVPSYKATYSTIPNWLCVRKRYRHVPTNIVEARGSRRLLSSDYFSSPQNMLQAFPYVPRVERLIDDDQRQGNLRHCIRDTSHIDHSSGSFV</sequence>
<evidence type="ECO:0000313" key="1">
    <source>
        <dbReference type="EMBL" id="KAG5299452.1"/>
    </source>
</evidence>
<name>A0A8H7YWV8_AJECA</name>